<keyword evidence="2" id="KW-1185">Reference proteome</keyword>
<protein>
    <submittedName>
        <fullName evidence="3">Uncharacterized protein</fullName>
    </submittedName>
</protein>
<feature type="region of interest" description="Disordered" evidence="1">
    <location>
        <begin position="45"/>
        <end position="68"/>
    </location>
</feature>
<dbReference type="GO" id="GO:0003676">
    <property type="term" value="F:nucleic acid binding"/>
    <property type="evidence" value="ECO:0007669"/>
    <property type="project" value="InterPro"/>
</dbReference>
<dbReference type="Proteomes" id="UP000095283">
    <property type="component" value="Unplaced"/>
</dbReference>
<name>A0A1I7WYZ8_HETBA</name>
<dbReference type="InterPro" id="IPR036397">
    <property type="entry name" value="RNaseH_sf"/>
</dbReference>
<dbReference type="Gene3D" id="3.30.420.10">
    <property type="entry name" value="Ribonuclease H-like superfamily/Ribonuclease H"/>
    <property type="match status" value="1"/>
</dbReference>
<dbReference type="AlphaFoldDB" id="A0A1I7WYZ8"/>
<accession>A0A1I7WYZ8</accession>
<organism evidence="2 3">
    <name type="scientific">Heterorhabditis bacteriophora</name>
    <name type="common">Entomopathogenic nematode worm</name>
    <dbReference type="NCBI Taxonomy" id="37862"/>
    <lineage>
        <taxon>Eukaryota</taxon>
        <taxon>Metazoa</taxon>
        <taxon>Ecdysozoa</taxon>
        <taxon>Nematoda</taxon>
        <taxon>Chromadorea</taxon>
        <taxon>Rhabditida</taxon>
        <taxon>Rhabditina</taxon>
        <taxon>Rhabditomorpha</taxon>
        <taxon>Strongyloidea</taxon>
        <taxon>Heterorhabditidae</taxon>
        <taxon>Heterorhabditis</taxon>
    </lineage>
</organism>
<dbReference type="WBParaSite" id="Hba_10413">
    <property type="protein sequence ID" value="Hba_10413"/>
    <property type="gene ID" value="Hba_10413"/>
</dbReference>
<evidence type="ECO:0000256" key="1">
    <source>
        <dbReference type="SAM" id="MobiDB-lite"/>
    </source>
</evidence>
<evidence type="ECO:0000313" key="3">
    <source>
        <dbReference type="WBParaSite" id="Hba_10413"/>
    </source>
</evidence>
<sequence length="166" mass="19102">MLENSPRPPRKRRTTERIDGIIRRQCEHNLLPYVRSQSLGQNGIFQQDNNSKHSMAVPESSLESHRTPMERCREGGIETKAIQYKALEAVIKKDWAQISVQRCANLMDSMPRRCAAVIKNFEYPTNVLKAMLEGALSIWPPLKMGRFEIKLIFSESNSGINKINRY</sequence>
<proteinExistence type="predicted"/>
<evidence type="ECO:0000313" key="2">
    <source>
        <dbReference type="Proteomes" id="UP000095283"/>
    </source>
</evidence>
<reference evidence="3" key="1">
    <citation type="submission" date="2016-11" db="UniProtKB">
        <authorList>
            <consortium name="WormBaseParasite"/>
        </authorList>
    </citation>
    <scope>IDENTIFICATION</scope>
</reference>